<dbReference type="Pfam" id="PF20674">
    <property type="entry name" value="SpaA_3"/>
    <property type="match status" value="1"/>
</dbReference>
<feature type="domain" description="DUF7507" evidence="4">
    <location>
        <begin position="743"/>
        <end position="851"/>
    </location>
</feature>
<feature type="compositionally biased region" description="Low complexity" evidence="1">
    <location>
        <begin position="1164"/>
        <end position="1224"/>
    </location>
</feature>
<feature type="domain" description="DUF7507" evidence="4">
    <location>
        <begin position="386"/>
        <end position="490"/>
    </location>
</feature>
<dbReference type="InterPro" id="IPR051172">
    <property type="entry name" value="Chlamydia_OmcB"/>
</dbReference>
<comment type="caution">
    <text evidence="5">The sequence shown here is derived from an EMBL/GenBank/DDBJ whole genome shotgun (WGS) entry which is preliminary data.</text>
</comment>
<dbReference type="PANTHER" id="PTHR34819:SF3">
    <property type="entry name" value="CELL SURFACE PROTEIN"/>
    <property type="match status" value="1"/>
</dbReference>
<dbReference type="Pfam" id="PF24346">
    <property type="entry name" value="DUF7507"/>
    <property type="match status" value="6"/>
</dbReference>
<dbReference type="Gene3D" id="2.60.40.10">
    <property type="entry name" value="Immunoglobulins"/>
    <property type="match status" value="5"/>
</dbReference>
<keyword evidence="2" id="KW-0812">Transmembrane</keyword>
<evidence type="ECO:0008006" key="7">
    <source>
        <dbReference type="Google" id="ProtNLM"/>
    </source>
</evidence>
<protein>
    <recommendedName>
        <fullName evidence="7">DUF11 domain-containing protein</fullName>
    </recommendedName>
</protein>
<feature type="domain" description="DUF7507" evidence="4">
    <location>
        <begin position="625"/>
        <end position="731"/>
    </location>
</feature>
<dbReference type="InterPro" id="IPR048834">
    <property type="entry name" value="SpaA_pre-album"/>
</dbReference>
<proteinExistence type="predicted"/>
<feature type="compositionally biased region" description="Gly residues" evidence="1">
    <location>
        <begin position="1100"/>
        <end position="1109"/>
    </location>
</feature>
<feature type="compositionally biased region" description="Gly residues" evidence="1">
    <location>
        <begin position="1269"/>
        <end position="1278"/>
    </location>
</feature>
<feature type="compositionally biased region" description="Gly residues" evidence="1">
    <location>
        <begin position="1225"/>
        <end position="1243"/>
    </location>
</feature>
<feature type="compositionally biased region" description="Low complexity" evidence="1">
    <location>
        <begin position="595"/>
        <end position="608"/>
    </location>
</feature>
<feature type="region of interest" description="Disordered" evidence="1">
    <location>
        <begin position="473"/>
        <end position="502"/>
    </location>
</feature>
<evidence type="ECO:0000256" key="2">
    <source>
        <dbReference type="SAM" id="Phobius"/>
    </source>
</evidence>
<feature type="transmembrane region" description="Helical" evidence="2">
    <location>
        <begin position="1308"/>
        <end position="1329"/>
    </location>
</feature>
<keyword evidence="2" id="KW-0472">Membrane</keyword>
<dbReference type="InterPro" id="IPR013783">
    <property type="entry name" value="Ig-like_fold"/>
</dbReference>
<feature type="region of interest" description="Disordered" evidence="1">
    <location>
        <begin position="954"/>
        <end position="998"/>
    </location>
</feature>
<dbReference type="InterPro" id="IPR055354">
    <property type="entry name" value="DUF7507"/>
</dbReference>
<dbReference type="PANTHER" id="PTHR34819">
    <property type="entry name" value="LARGE CYSTEINE-RICH PERIPLASMIC PROTEIN OMCB"/>
    <property type="match status" value="1"/>
</dbReference>
<dbReference type="RefSeq" id="WP_408586449.1">
    <property type="nucleotide sequence ID" value="NZ_JBDLNU010000002.1"/>
</dbReference>
<name>A0ABW9FVT2_9NOCA</name>
<dbReference type="Proteomes" id="UP001629744">
    <property type="component" value="Unassembled WGS sequence"/>
</dbReference>
<feature type="domain" description="DUF7507" evidence="4">
    <location>
        <begin position="863"/>
        <end position="970"/>
    </location>
</feature>
<feature type="region of interest" description="Disordered" evidence="1">
    <location>
        <begin position="1026"/>
        <end position="1045"/>
    </location>
</feature>
<evidence type="ECO:0000259" key="3">
    <source>
        <dbReference type="Pfam" id="PF20674"/>
    </source>
</evidence>
<feature type="domain" description="DUF7507" evidence="4">
    <location>
        <begin position="983"/>
        <end position="1088"/>
    </location>
</feature>
<reference evidence="5 6" key="1">
    <citation type="submission" date="2023-11" db="EMBL/GenBank/DDBJ databases">
        <authorList>
            <person name="Val-Calvo J."/>
            <person name="Scortti M."/>
            <person name="Vazquez-Boland J."/>
        </authorList>
    </citation>
    <scope>NUCLEOTIDE SEQUENCE [LARGE SCALE GENOMIC DNA]</scope>
    <source>
        <strain evidence="5 6">DSM 46662</strain>
    </source>
</reference>
<keyword evidence="6" id="KW-1185">Reference proteome</keyword>
<feature type="region of interest" description="Disordered" evidence="1">
    <location>
        <begin position="832"/>
        <end position="862"/>
    </location>
</feature>
<feature type="region of interest" description="Disordered" evidence="1">
    <location>
        <begin position="715"/>
        <end position="738"/>
    </location>
</feature>
<feature type="region of interest" description="Disordered" evidence="1">
    <location>
        <begin position="1072"/>
        <end position="1109"/>
    </location>
</feature>
<feature type="domain" description="SpaA-like prealbumin fold" evidence="3">
    <location>
        <begin position="265"/>
        <end position="382"/>
    </location>
</feature>
<dbReference type="SUPFAM" id="SSF75011">
    <property type="entry name" value="3-carboxy-cis,cis-mucoante lactonizing enzyme"/>
    <property type="match status" value="1"/>
</dbReference>
<gene>
    <name evidence="5" type="ORF">ABEU19_002201</name>
</gene>
<feature type="region of interest" description="Disordered" evidence="1">
    <location>
        <begin position="593"/>
        <end position="624"/>
    </location>
</feature>
<dbReference type="EMBL" id="JBDLNU010000002">
    <property type="protein sequence ID" value="MFM1728708.1"/>
    <property type="molecule type" value="Genomic_DNA"/>
</dbReference>
<evidence type="ECO:0000259" key="4">
    <source>
        <dbReference type="Pfam" id="PF24346"/>
    </source>
</evidence>
<feature type="domain" description="DUF7507" evidence="4">
    <location>
        <begin position="503"/>
        <end position="608"/>
    </location>
</feature>
<organism evidence="5 6">
    <name type="scientific">Prescottella soli</name>
    <dbReference type="NCBI Taxonomy" id="1543852"/>
    <lineage>
        <taxon>Bacteria</taxon>
        <taxon>Bacillati</taxon>
        <taxon>Actinomycetota</taxon>
        <taxon>Actinomycetes</taxon>
        <taxon>Mycobacteriales</taxon>
        <taxon>Nocardiaceae</taxon>
        <taxon>Prescottella</taxon>
    </lineage>
</organism>
<evidence type="ECO:0000256" key="1">
    <source>
        <dbReference type="SAM" id="MobiDB-lite"/>
    </source>
</evidence>
<evidence type="ECO:0000313" key="5">
    <source>
        <dbReference type="EMBL" id="MFM1728708.1"/>
    </source>
</evidence>
<accession>A0ABW9FVT2</accession>
<feature type="compositionally biased region" description="Acidic residues" evidence="1">
    <location>
        <begin position="967"/>
        <end position="978"/>
    </location>
</feature>
<feature type="region of interest" description="Disordered" evidence="1">
    <location>
        <begin position="1164"/>
        <end position="1296"/>
    </location>
</feature>
<dbReference type="NCBIfam" id="TIGR01451">
    <property type="entry name" value="B_ant_repeat"/>
    <property type="match status" value="6"/>
</dbReference>
<evidence type="ECO:0000313" key="6">
    <source>
        <dbReference type="Proteomes" id="UP001629744"/>
    </source>
</evidence>
<dbReference type="InterPro" id="IPR047589">
    <property type="entry name" value="DUF11_rpt"/>
</dbReference>
<keyword evidence="2" id="KW-1133">Transmembrane helix</keyword>
<sequence>MAMLAGVATVSTATVGAGTAAAAGNLRCDVLYSVDNNAGKAKQIDPATGTATDAFDVLPSGDTRHNQLGIGPGGAYAIYTSGDGNIYKYDAASGKTTSTARDKGVTVDTHGAINPANGLFYYGGKDNNADSFTFGAYDPVNNKSLGVVLKVNFDKKTTVPGGNGDIAFDAKGNLFIVAAGDKGRIYSVAAPMPTSSVQTLTGKAITEESSSFKKSNSIAFGPNGYLFVGGGGSLLKVDPGTGKEVPSNLKNSSMTDMGSCNDPNTIELHKSLPGGRVGQDDQFGLEITGGGLSEGNTAITTGTKSGVQSEAAGPVLGLAGTKYAIKETAQNGASLDNYVTTWECVDAKAGTKLVGGSGATGEVTLPAGQSGKSISCTFTNTAKNSGLELVKSVSPGTAYKVGDTVTYTFKMKNTGAVPLQNVKPVEKTFSGSPAKMSDFKCPDSAKSLAAGASVECTATYVIRQADVDRGTLDNTATATGVGPGGKPVNSGESSANLKGGEAAPGITLDKVASPKSAESYKLGQTIKYSFKITNSGNVTLKNVNVKEGTFTGAGPLSAVECPDIAKSLAPNDSVICTAEYTLTQADIDKGSIENTATATGTPPGTDTPIVSPPDTEKVEGKPAKSLSIVKDASPSTTETYKVGQKVEYTFTIKNTGEVTLTNVHPNEEKFSGTGTLSDPVCEDGAKSLAPGKSVTCTATYTLTQADIDAGKLENIATATGTPPGNGEPVTSDPDTKTLAGEPEPAISLEKTASPTEADKFAVDQTVTYTFTMTNTGNVTLTNVHPNEVAFTGDKSKLSDFNCPDKSKPLAPNASVECTATYTLTQADVDRGTLDNTATATGTPPTGEPVTSKPDDVNLSGNKNPGLEIVKTASPKSVETFKVGQEITYTFDITNTGNQTLTNVKVVEGTFSGSDKLSEISCPDEATSMAPGAKVTCTATYTITQADVNAGQLDNVASATGTPPGTEEPIESPQDEENLAGEPKPGLTLEKTADPRENVKVGETVTYTFAIKNTGDQTLTDVEVKEGTFTGSGGSPKVQCPDKAKSLEPGNSVTCTATYVFTAEDMKAGKVDNVATATGNPPSGTPVDSDESKATVTAGEQPGGTGSLGSLGTGSLGSLGVGSLAAGSLAAGSLAAGSLAAGSLDSGSLDAGSLAAGSLGAGSLDSGSLGAGSLDSGSLDAGSLGSGSLDSGSLDAGSLAAGSLGAGSLAAGSLAAGSQENSGSAGSTGSGTPGGSNTPGGGTETGNPGTPGNPGNPGNPGTPADSENAGNGGNGGKSGDQGTTGNSDTETGALIDSGLGADSDGGMNAGLVAGGLVLLVAAGGVLLFALRRRNQGNE</sequence>